<evidence type="ECO:0000256" key="1">
    <source>
        <dbReference type="ARBA" id="ARBA00004651"/>
    </source>
</evidence>
<accession>A0AAX3MYE3</accession>
<feature type="transmembrane region" description="Helical" evidence="6">
    <location>
        <begin position="35"/>
        <end position="53"/>
    </location>
</feature>
<feature type="transmembrane region" description="Helical" evidence="6">
    <location>
        <begin position="97"/>
        <end position="118"/>
    </location>
</feature>
<evidence type="ECO:0000313" key="10">
    <source>
        <dbReference type="Proteomes" id="UP001221519"/>
    </source>
</evidence>
<dbReference type="RefSeq" id="WP_205054594.1">
    <property type="nucleotide sequence ID" value="NZ_CP118101.1"/>
</dbReference>
<sequence length="125" mass="13892">MISLSSIVNAVTRLAFFLLAFAFMGWALLPEYRPVSLGFIIGISAGLFNFRYLSVKVKQVSEIAVETQSKRINFGFLTRICITILAIMFAIRFDSVSIWATVAGLFLVQVLAVPVSIIESIRKKV</sequence>
<dbReference type="GO" id="GO:0005886">
    <property type="term" value="C:plasma membrane"/>
    <property type="evidence" value="ECO:0007669"/>
    <property type="project" value="UniProtKB-SubCell"/>
</dbReference>
<evidence type="ECO:0000256" key="5">
    <source>
        <dbReference type="ARBA" id="ARBA00023136"/>
    </source>
</evidence>
<keyword evidence="5 6" id="KW-0472">Membrane</keyword>
<evidence type="ECO:0000256" key="2">
    <source>
        <dbReference type="ARBA" id="ARBA00022475"/>
    </source>
</evidence>
<organism evidence="7 9">
    <name type="scientific">Paenibacillus urinalis</name>
    <dbReference type="NCBI Taxonomy" id="521520"/>
    <lineage>
        <taxon>Bacteria</taxon>
        <taxon>Bacillati</taxon>
        <taxon>Bacillota</taxon>
        <taxon>Bacilli</taxon>
        <taxon>Bacillales</taxon>
        <taxon>Paenibacillaceae</taxon>
        <taxon>Paenibacillus</taxon>
    </lineage>
</organism>
<evidence type="ECO:0000256" key="6">
    <source>
        <dbReference type="SAM" id="Phobius"/>
    </source>
</evidence>
<gene>
    <name evidence="7" type="ORF">PUW23_23045</name>
    <name evidence="8" type="ORF">PUW25_22890</name>
</gene>
<reference evidence="7 10" key="1">
    <citation type="submission" date="2023-02" db="EMBL/GenBank/DDBJ databases">
        <title>Pathogen: clinical or host-associated sample.</title>
        <authorList>
            <person name="Hergert J."/>
            <person name="Casey R."/>
            <person name="Wagner J."/>
            <person name="Young E.L."/>
            <person name="Oakeson K.F."/>
        </authorList>
    </citation>
    <scope>NUCLEOTIDE SEQUENCE</scope>
    <source>
        <strain evidence="8 10">2022CK-00829</strain>
        <strain evidence="7">2022CK-00830</strain>
    </source>
</reference>
<keyword evidence="2" id="KW-1003">Cell membrane</keyword>
<comment type="subcellular location">
    <subcellularLocation>
        <location evidence="1">Cell membrane</location>
        <topology evidence="1">Multi-pass membrane protein</topology>
    </subcellularLocation>
</comment>
<dbReference type="EMBL" id="CP118108">
    <property type="protein sequence ID" value="WDI02011.1"/>
    <property type="molecule type" value="Genomic_DNA"/>
</dbReference>
<feature type="transmembrane region" description="Helical" evidence="6">
    <location>
        <begin position="74"/>
        <end position="91"/>
    </location>
</feature>
<evidence type="ECO:0000256" key="4">
    <source>
        <dbReference type="ARBA" id="ARBA00022989"/>
    </source>
</evidence>
<dbReference type="AlphaFoldDB" id="A0AAX3MYE3"/>
<dbReference type="Proteomes" id="UP001221519">
    <property type="component" value="Chromosome"/>
</dbReference>
<keyword evidence="3 6" id="KW-0812">Transmembrane</keyword>
<feature type="transmembrane region" description="Helical" evidence="6">
    <location>
        <begin position="7"/>
        <end position="29"/>
    </location>
</feature>
<evidence type="ECO:0000256" key="3">
    <source>
        <dbReference type="ARBA" id="ARBA00022692"/>
    </source>
</evidence>
<name>A0AAX3MYE3_9BACL</name>
<evidence type="ECO:0000313" key="8">
    <source>
        <dbReference type="EMBL" id="WDI02011.1"/>
    </source>
</evidence>
<proteinExistence type="predicted"/>
<dbReference type="Proteomes" id="UP001220962">
    <property type="component" value="Chromosome"/>
</dbReference>
<protein>
    <submittedName>
        <fullName evidence="7">ATP synthase subunit I</fullName>
    </submittedName>
</protein>
<keyword evidence="4 6" id="KW-1133">Transmembrane helix</keyword>
<dbReference type="Pfam" id="PF03899">
    <property type="entry name" value="ATP-synt_I"/>
    <property type="match status" value="1"/>
</dbReference>
<evidence type="ECO:0000313" key="7">
    <source>
        <dbReference type="EMBL" id="WDH82292.1"/>
    </source>
</evidence>
<evidence type="ECO:0000313" key="9">
    <source>
        <dbReference type="Proteomes" id="UP001220962"/>
    </source>
</evidence>
<dbReference type="InterPro" id="IPR005598">
    <property type="entry name" value="ATP_synth_I"/>
</dbReference>
<dbReference type="EMBL" id="CP118101">
    <property type="protein sequence ID" value="WDH82292.1"/>
    <property type="molecule type" value="Genomic_DNA"/>
</dbReference>
<keyword evidence="10" id="KW-1185">Reference proteome</keyword>